<dbReference type="Pfam" id="PF00248">
    <property type="entry name" value="Aldo_ket_red"/>
    <property type="match status" value="1"/>
</dbReference>
<dbReference type="InterPro" id="IPR020471">
    <property type="entry name" value="AKR"/>
</dbReference>
<dbReference type="InterPro" id="IPR023210">
    <property type="entry name" value="NADP_OxRdtase_dom"/>
</dbReference>
<dbReference type="GO" id="GO:0016491">
    <property type="term" value="F:oxidoreductase activity"/>
    <property type="evidence" value="ECO:0007669"/>
    <property type="project" value="InterPro"/>
</dbReference>
<dbReference type="PANTHER" id="PTHR42686">
    <property type="entry name" value="GH17980P-RELATED"/>
    <property type="match status" value="1"/>
</dbReference>
<evidence type="ECO:0000259" key="1">
    <source>
        <dbReference type="Pfam" id="PF00248"/>
    </source>
</evidence>
<evidence type="ECO:0000313" key="3">
    <source>
        <dbReference type="EMBL" id="OAJ62617.1"/>
    </source>
</evidence>
<dbReference type="SUPFAM" id="SSF51430">
    <property type="entry name" value="NAD(P)-linked oxidoreductase"/>
    <property type="match status" value="1"/>
</dbReference>
<evidence type="ECO:0000313" key="4">
    <source>
        <dbReference type="Proteomes" id="UP000077961"/>
    </source>
</evidence>
<evidence type="ECO:0000313" key="5">
    <source>
        <dbReference type="Proteomes" id="UP000078116"/>
    </source>
</evidence>
<dbReference type="AlphaFoldDB" id="A0A1A9NBA4"/>
<name>A0A1A9NBA4_9BURK</name>
<dbReference type="InterPro" id="IPR036812">
    <property type="entry name" value="NAD(P)_OxRdtase_dom_sf"/>
</dbReference>
<sequence length="338" mass="36405">MNAHEMRALPRSGLKLTALGLGCSQLGGLYRPMSSADARALVDAAWSAGVRYFDTAPYYGYTLSERRVGHALALRERDAFTLSSKVGRLMRPDASVRPGDDGWAEPLPFRPVFDYSYSGVMRSYEDSQQRLGTSRIDILYVHDIGAMTHGDRHPHFWDQLVAGGGLRALAELRQSGEVRAIGLGVNEWEIAVDAMNEAPLDAILLAGRYTLLEQTALQPLLDHCARVGTAIVAGGVFNSGVLAGNGKFNYADAPAEVVKKVQRLSALCERFDVPLPAAALQFPFAHPAVVSCVVGARSVAQLQQNIAWLEQHVPADFWAALSNEGLIAANAPVPEGGA</sequence>
<dbReference type="STRING" id="1462993.A6V36_21320"/>
<accession>A0A1A9NBA4</accession>
<dbReference type="PANTHER" id="PTHR42686:SF1">
    <property type="entry name" value="GH17980P-RELATED"/>
    <property type="match status" value="1"/>
</dbReference>
<dbReference type="RefSeq" id="WP_064265756.1">
    <property type="nucleotide sequence ID" value="NZ_LXJZ01000051.1"/>
</dbReference>
<dbReference type="Gene3D" id="3.20.20.100">
    <property type="entry name" value="NADP-dependent oxidoreductase domain"/>
    <property type="match status" value="1"/>
</dbReference>
<proteinExistence type="predicted"/>
<reference evidence="4 5" key="1">
    <citation type="submission" date="2016-04" db="EMBL/GenBank/DDBJ databases">
        <title>Reclassification of Paraburkholderia panaciterrae (Farh et al. 2015) Dobritsa &amp; Samadpour 2016 as a later homotypic synonym of Paraburkholderia ginsengiterrae (Farh et al. 2015) Dobritsa &amp; Samadpour 2016.</title>
        <authorList>
            <person name="Dobritsa A.P."/>
            <person name="Kutumbaka K."/>
            <person name="Samadpour M."/>
        </authorList>
    </citation>
    <scope>NUCLEOTIDE SEQUENCE [LARGE SCALE GENOMIC DNA]</scope>
    <source>
        <strain evidence="3 5">DCY85</strain>
        <strain evidence="2 4">DCY85-1</strain>
    </source>
</reference>
<dbReference type="GO" id="GO:0005829">
    <property type="term" value="C:cytosol"/>
    <property type="evidence" value="ECO:0007669"/>
    <property type="project" value="TreeGrafter"/>
</dbReference>
<dbReference type="Proteomes" id="UP000077961">
    <property type="component" value="Unassembled WGS sequence"/>
</dbReference>
<dbReference type="OrthoDB" id="9768851at2"/>
<dbReference type="Proteomes" id="UP000078116">
    <property type="component" value="Unassembled WGS sequence"/>
</dbReference>
<organism evidence="3 5">
    <name type="scientific">Paraburkholderia ginsengiterrae</name>
    <dbReference type="NCBI Taxonomy" id="1462993"/>
    <lineage>
        <taxon>Bacteria</taxon>
        <taxon>Pseudomonadati</taxon>
        <taxon>Pseudomonadota</taxon>
        <taxon>Betaproteobacteria</taxon>
        <taxon>Burkholderiales</taxon>
        <taxon>Burkholderiaceae</taxon>
        <taxon>Paraburkholderia</taxon>
    </lineage>
</organism>
<feature type="domain" description="NADP-dependent oxidoreductase" evidence="1">
    <location>
        <begin position="19"/>
        <end position="321"/>
    </location>
</feature>
<comment type="caution">
    <text evidence="3">The sequence shown here is derived from an EMBL/GenBank/DDBJ whole genome shotgun (WGS) entry which is preliminary data.</text>
</comment>
<dbReference type="EMBL" id="LXKA01000165">
    <property type="protein sequence ID" value="OAJ62617.1"/>
    <property type="molecule type" value="Genomic_DNA"/>
</dbReference>
<dbReference type="EMBL" id="LXJZ01000051">
    <property type="protein sequence ID" value="OAJ62490.1"/>
    <property type="molecule type" value="Genomic_DNA"/>
</dbReference>
<gene>
    <name evidence="2" type="ORF">A6V36_21320</name>
    <name evidence="3" type="ORF">A6V37_22610</name>
</gene>
<keyword evidence="4" id="KW-1185">Reference proteome</keyword>
<evidence type="ECO:0000313" key="2">
    <source>
        <dbReference type="EMBL" id="OAJ62490.1"/>
    </source>
</evidence>
<protein>
    <submittedName>
        <fullName evidence="3">Pyridoxal 4-dehydrogenase</fullName>
    </submittedName>
</protein>